<keyword evidence="2" id="KW-1185">Reference proteome</keyword>
<accession>A0A7I8D8D8</accession>
<dbReference type="RefSeq" id="WP_200760420.1">
    <property type="nucleotide sequence ID" value="NZ_AP023366.1"/>
</dbReference>
<organism evidence="1 2">
    <name type="scientific">Effusibacillus dendaii</name>
    <dbReference type="NCBI Taxonomy" id="2743772"/>
    <lineage>
        <taxon>Bacteria</taxon>
        <taxon>Bacillati</taxon>
        <taxon>Bacillota</taxon>
        <taxon>Bacilli</taxon>
        <taxon>Bacillales</taxon>
        <taxon>Alicyclobacillaceae</taxon>
        <taxon>Effusibacillus</taxon>
    </lineage>
</organism>
<evidence type="ECO:0000313" key="2">
    <source>
        <dbReference type="Proteomes" id="UP000593802"/>
    </source>
</evidence>
<dbReference type="Proteomes" id="UP000593802">
    <property type="component" value="Chromosome"/>
</dbReference>
<protein>
    <submittedName>
        <fullName evidence="1">Uncharacterized protein</fullName>
    </submittedName>
</protein>
<proteinExistence type="predicted"/>
<dbReference type="EMBL" id="AP023366">
    <property type="protein sequence ID" value="BCJ86413.1"/>
    <property type="molecule type" value="Genomic_DNA"/>
</dbReference>
<name>A0A7I8D8D8_9BACL</name>
<evidence type="ECO:0000313" key="1">
    <source>
        <dbReference type="EMBL" id="BCJ86413.1"/>
    </source>
</evidence>
<gene>
    <name evidence="1" type="ORF">skT53_13980</name>
</gene>
<dbReference type="AlphaFoldDB" id="A0A7I8D8D8"/>
<reference evidence="1 2" key="1">
    <citation type="submission" date="2020-08" db="EMBL/GenBank/DDBJ databases">
        <title>Complete Genome Sequence of Effusibacillus dendaii Strain skT53, Isolated from Farmland soil.</title>
        <authorList>
            <person name="Konishi T."/>
            <person name="Kawasaki H."/>
        </authorList>
    </citation>
    <scope>NUCLEOTIDE SEQUENCE [LARGE SCALE GENOMIC DNA]</scope>
    <source>
        <strain evidence="2">skT53</strain>
    </source>
</reference>
<dbReference type="KEGG" id="eff:skT53_13980"/>
<sequence length="76" mass="8769">MNKVTVFVNEKAVTLPFNQRVSHAIRAYLARRDPDLVKLVERDQLYAVDPTGHQLEADNSLVEGMRIFVRKKSFPE</sequence>